<keyword evidence="6 7" id="KW-0472">Membrane</keyword>
<feature type="transmembrane region" description="Helical" evidence="7">
    <location>
        <begin position="140"/>
        <end position="161"/>
    </location>
</feature>
<organism evidence="8 9">
    <name type="scientific">Perilla frutescens var. hirtella</name>
    <name type="common">Perilla citriodora</name>
    <name type="synonym">Perilla setoyensis</name>
    <dbReference type="NCBI Taxonomy" id="608512"/>
    <lineage>
        <taxon>Eukaryota</taxon>
        <taxon>Viridiplantae</taxon>
        <taxon>Streptophyta</taxon>
        <taxon>Embryophyta</taxon>
        <taxon>Tracheophyta</taxon>
        <taxon>Spermatophyta</taxon>
        <taxon>Magnoliopsida</taxon>
        <taxon>eudicotyledons</taxon>
        <taxon>Gunneridae</taxon>
        <taxon>Pentapetalae</taxon>
        <taxon>asterids</taxon>
        <taxon>lamiids</taxon>
        <taxon>Lamiales</taxon>
        <taxon>Lamiaceae</taxon>
        <taxon>Nepetoideae</taxon>
        <taxon>Elsholtzieae</taxon>
        <taxon>Perilla</taxon>
    </lineage>
</organism>
<evidence type="ECO:0000313" key="9">
    <source>
        <dbReference type="Proteomes" id="UP001190926"/>
    </source>
</evidence>
<sequence>MEVQTAAAVTEENIFLAMNCLLIAIGNIGGPLIVRLYFLHGGKRIWFSGCLQTAGWPIMLIPLLLSYTRRRSTTTGAKLFLMNLRVFSEAAAVGVLFGLSSYLYSYGMAKLPVSTALLSAMQLVFMAVFAFLVVNQKFTAYSINTVVLLTAGAVVLGLHASSERPEGESDNEYWSGFVTMVTASALYGFSITLVELTYKKAKQGVTYNLVMEIQLVMCFFATAFCIVGMLINNDFQVIQREAREFEVGAKKYYLVVVCIAIIRQCTFLGVVGVVFYSSSLFSGITTALCLPITQLLAVIFFNEKFQEEKGISLFLSLWGFISYLSGGIKCKHIKMKKNNGPDGELTIPIDTP</sequence>
<feature type="transmembrane region" description="Helical" evidence="7">
    <location>
        <begin position="116"/>
        <end position="134"/>
    </location>
</feature>
<protein>
    <recommendedName>
        <fullName evidence="7">Probable purine permease</fullName>
    </recommendedName>
</protein>
<feature type="transmembrane region" description="Helical" evidence="7">
    <location>
        <begin position="14"/>
        <end position="38"/>
    </location>
</feature>
<evidence type="ECO:0000256" key="7">
    <source>
        <dbReference type="RuleBase" id="RU368015"/>
    </source>
</evidence>
<feature type="transmembrane region" description="Helical" evidence="7">
    <location>
        <begin position="45"/>
        <end position="65"/>
    </location>
</feature>
<evidence type="ECO:0000256" key="6">
    <source>
        <dbReference type="ARBA" id="ARBA00023136"/>
    </source>
</evidence>
<evidence type="ECO:0000256" key="3">
    <source>
        <dbReference type="ARBA" id="ARBA00022448"/>
    </source>
</evidence>
<feature type="transmembrane region" description="Helical" evidence="7">
    <location>
        <begin position="85"/>
        <end position="104"/>
    </location>
</feature>
<evidence type="ECO:0000256" key="5">
    <source>
        <dbReference type="ARBA" id="ARBA00022989"/>
    </source>
</evidence>
<dbReference type="PANTHER" id="PTHR31376">
    <property type="entry name" value="OS09G0467300 PROTEIN-RELATED"/>
    <property type="match status" value="1"/>
</dbReference>
<feature type="transmembrane region" description="Helical" evidence="7">
    <location>
        <begin position="173"/>
        <end position="193"/>
    </location>
</feature>
<feature type="transmembrane region" description="Helical" evidence="7">
    <location>
        <begin position="252"/>
        <end position="275"/>
    </location>
</feature>
<comment type="caution">
    <text evidence="8">The sequence shown here is derived from an EMBL/GenBank/DDBJ whole genome shotgun (WGS) entry which is preliminary data.</text>
</comment>
<dbReference type="InterPro" id="IPR030182">
    <property type="entry name" value="PUP_plant"/>
</dbReference>
<dbReference type="Pfam" id="PF16913">
    <property type="entry name" value="PUNUT"/>
    <property type="match status" value="1"/>
</dbReference>
<dbReference type="PANTHER" id="PTHR31376:SF1">
    <property type="entry name" value="PURINE PERMEASE 2"/>
    <property type="match status" value="1"/>
</dbReference>
<accession>A0AAD4ISY2</accession>
<evidence type="ECO:0000256" key="2">
    <source>
        <dbReference type="ARBA" id="ARBA00006213"/>
    </source>
</evidence>
<proteinExistence type="inferred from homology"/>
<dbReference type="AlphaFoldDB" id="A0AAD4ISY2"/>
<dbReference type="Proteomes" id="UP001190926">
    <property type="component" value="Unassembled WGS sequence"/>
</dbReference>
<comment type="similarity">
    <text evidence="2 7">Belongs to the purine permeases (TC 2.A.7.14) family.</text>
</comment>
<keyword evidence="4 7" id="KW-0812">Transmembrane</keyword>
<keyword evidence="3 7" id="KW-0813">Transport</keyword>
<dbReference type="GO" id="GO:0005345">
    <property type="term" value="F:purine nucleobase transmembrane transporter activity"/>
    <property type="evidence" value="ECO:0007669"/>
    <property type="project" value="UniProtKB-UniRule"/>
</dbReference>
<keyword evidence="5 7" id="KW-1133">Transmembrane helix</keyword>
<dbReference type="SUPFAM" id="SSF103481">
    <property type="entry name" value="Multidrug resistance efflux transporter EmrE"/>
    <property type="match status" value="1"/>
</dbReference>
<keyword evidence="9" id="KW-1185">Reference proteome</keyword>
<dbReference type="EMBL" id="SDAM02002884">
    <property type="protein sequence ID" value="KAH6820985.1"/>
    <property type="molecule type" value="Genomic_DNA"/>
</dbReference>
<feature type="transmembrane region" description="Helical" evidence="7">
    <location>
        <begin position="213"/>
        <end position="231"/>
    </location>
</feature>
<dbReference type="GO" id="GO:0016020">
    <property type="term" value="C:membrane"/>
    <property type="evidence" value="ECO:0007669"/>
    <property type="project" value="UniProtKB-SubCell"/>
</dbReference>
<name>A0AAD4ISY2_PERFH</name>
<evidence type="ECO:0000256" key="1">
    <source>
        <dbReference type="ARBA" id="ARBA00004141"/>
    </source>
</evidence>
<gene>
    <name evidence="8" type="ORF">C2S53_020037</name>
</gene>
<evidence type="ECO:0000313" key="8">
    <source>
        <dbReference type="EMBL" id="KAH6820985.1"/>
    </source>
</evidence>
<dbReference type="Gene3D" id="1.10.3730.20">
    <property type="match status" value="1"/>
</dbReference>
<evidence type="ECO:0000256" key="4">
    <source>
        <dbReference type="ARBA" id="ARBA00022692"/>
    </source>
</evidence>
<dbReference type="InterPro" id="IPR037185">
    <property type="entry name" value="EmrE-like"/>
</dbReference>
<feature type="transmembrane region" description="Helical" evidence="7">
    <location>
        <begin position="310"/>
        <end position="328"/>
    </location>
</feature>
<reference evidence="8 9" key="1">
    <citation type="journal article" date="2021" name="Nat. Commun.">
        <title>Incipient diploidization of the medicinal plant Perilla within 10,000 years.</title>
        <authorList>
            <person name="Zhang Y."/>
            <person name="Shen Q."/>
            <person name="Leng L."/>
            <person name="Zhang D."/>
            <person name="Chen S."/>
            <person name="Shi Y."/>
            <person name="Ning Z."/>
            <person name="Chen S."/>
        </authorList>
    </citation>
    <scope>NUCLEOTIDE SEQUENCE [LARGE SCALE GENOMIC DNA]</scope>
    <source>
        <strain evidence="9">cv. PC099</strain>
    </source>
</reference>
<dbReference type="GO" id="GO:0015211">
    <property type="term" value="F:purine nucleoside transmembrane transporter activity"/>
    <property type="evidence" value="ECO:0007669"/>
    <property type="project" value="UniProtKB-UniRule"/>
</dbReference>
<feature type="transmembrane region" description="Helical" evidence="7">
    <location>
        <begin position="281"/>
        <end position="301"/>
    </location>
</feature>
<comment type="subcellular location">
    <subcellularLocation>
        <location evidence="1 7">Membrane</location>
        <topology evidence="1 7">Multi-pass membrane protein</topology>
    </subcellularLocation>
</comment>